<evidence type="ECO:0000313" key="9">
    <source>
        <dbReference type="WBParaSite" id="PSAMB.scaffold788size41356.g8716.t1"/>
    </source>
</evidence>
<dbReference type="PROSITE" id="PS50006">
    <property type="entry name" value="FHA_DOMAIN"/>
    <property type="match status" value="1"/>
</dbReference>
<proteinExistence type="inferred from homology"/>
<dbReference type="SMART" id="SM00240">
    <property type="entry name" value="FHA"/>
    <property type="match status" value="1"/>
</dbReference>
<dbReference type="GO" id="GO:0003684">
    <property type="term" value="F:damaged DNA binding"/>
    <property type="evidence" value="ECO:0007669"/>
    <property type="project" value="TreeGrafter"/>
</dbReference>
<keyword evidence="3" id="KW-0234">DNA repair</keyword>
<keyword evidence="4" id="KW-0539">Nucleus</keyword>
<dbReference type="Pfam" id="PF00498">
    <property type="entry name" value="FHA"/>
    <property type="match status" value="1"/>
</dbReference>
<evidence type="ECO:0000256" key="6">
    <source>
        <dbReference type="SAM" id="MobiDB-lite"/>
    </source>
</evidence>
<protein>
    <submittedName>
        <fullName evidence="9">FHA domain-containing protein</fullName>
    </submittedName>
</protein>
<dbReference type="PANTHER" id="PTHR12162:SF0">
    <property type="entry name" value="NIBRIN"/>
    <property type="match status" value="1"/>
</dbReference>
<dbReference type="GO" id="GO:0007095">
    <property type="term" value="P:mitotic G2 DNA damage checkpoint signaling"/>
    <property type="evidence" value="ECO:0007669"/>
    <property type="project" value="InterPro"/>
</dbReference>
<sequence>MELQGGKFPEHVSIEIGSIVKAVIECSCFPVDFRYQHASLPVTAEMSSEQRTIFIANQETPDKPIVFIGIDETVCIGRDPATCAILLPAGETTISRTHCSISCKLNNNGEPSLVLTDKSSFGTNVNGKRMQKRGQRALKFGDSISVGEQHKFVVREMTLPPVGSRKRALSQRNSSAAPTLDGSATAVAPAADGTDVTAVNREAIGAQEGVGPPKRPKIEPLSQFVEDSSPAVIAPMVVDDDETAGEGDGAECGDNAEVGWLSSCAFQRPDLRQSQNDVTPPIEVKQEEEAMDSYPQSSQDWTVDDDAAVGRRLQEAFEFVDLVKKDPKPERASQNAAQLSSSTVNFKKFKKAHQGACARPDTLPVIVGISDMADFRSLPRPS</sequence>
<dbReference type="InterPro" id="IPR008984">
    <property type="entry name" value="SMAD_FHA_dom_sf"/>
</dbReference>
<keyword evidence="8" id="KW-1185">Reference proteome</keyword>
<dbReference type="WBParaSite" id="PSAMB.scaffold788size41356.g8716.t1">
    <property type="protein sequence ID" value="PSAMB.scaffold788size41356.g8716.t1"/>
    <property type="gene ID" value="PSAMB.scaffold788size41356.g8716"/>
</dbReference>
<dbReference type="Proteomes" id="UP000887566">
    <property type="component" value="Unplaced"/>
</dbReference>
<comment type="similarity">
    <text evidence="5">Belongs to the Nibrin family.</text>
</comment>
<evidence type="ECO:0000256" key="1">
    <source>
        <dbReference type="ARBA" id="ARBA00004123"/>
    </source>
</evidence>
<dbReference type="SUPFAM" id="SSF49879">
    <property type="entry name" value="SMAD/FHA domain"/>
    <property type="match status" value="1"/>
</dbReference>
<dbReference type="InterPro" id="IPR040227">
    <property type="entry name" value="Nibrin-rel"/>
</dbReference>
<dbReference type="PANTHER" id="PTHR12162">
    <property type="entry name" value="NIBRIN-RELATED"/>
    <property type="match status" value="1"/>
</dbReference>
<reference evidence="9" key="1">
    <citation type="submission" date="2022-11" db="UniProtKB">
        <authorList>
            <consortium name="WormBaseParasite"/>
        </authorList>
    </citation>
    <scope>IDENTIFICATION</scope>
</reference>
<comment type="subcellular location">
    <subcellularLocation>
        <location evidence="1">Nucleus</location>
    </subcellularLocation>
</comment>
<evidence type="ECO:0000256" key="2">
    <source>
        <dbReference type="ARBA" id="ARBA00022763"/>
    </source>
</evidence>
<evidence type="ECO:0000313" key="8">
    <source>
        <dbReference type="Proteomes" id="UP000887566"/>
    </source>
</evidence>
<feature type="region of interest" description="Disordered" evidence="6">
    <location>
        <begin position="163"/>
        <end position="192"/>
    </location>
</feature>
<feature type="domain" description="FHA" evidence="7">
    <location>
        <begin position="74"/>
        <end position="130"/>
    </location>
</feature>
<dbReference type="GO" id="GO:0000724">
    <property type="term" value="P:double-strand break repair via homologous recombination"/>
    <property type="evidence" value="ECO:0007669"/>
    <property type="project" value="TreeGrafter"/>
</dbReference>
<evidence type="ECO:0000256" key="3">
    <source>
        <dbReference type="ARBA" id="ARBA00023204"/>
    </source>
</evidence>
<dbReference type="GO" id="GO:0030870">
    <property type="term" value="C:Mre11 complex"/>
    <property type="evidence" value="ECO:0007669"/>
    <property type="project" value="InterPro"/>
</dbReference>
<dbReference type="AlphaFoldDB" id="A0A914XCS3"/>
<keyword evidence="2" id="KW-0227">DNA damage</keyword>
<organism evidence="8 9">
    <name type="scientific">Plectus sambesii</name>
    <dbReference type="NCBI Taxonomy" id="2011161"/>
    <lineage>
        <taxon>Eukaryota</taxon>
        <taxon>Metazoa</taxon>
        <taxon>Ecdysozoa</taxon>
        <taxon>Nematoda</taxon>
        <taxon>Chromadorea</taxon>
        <taxon>Plectida</taxon>
        <taxon>Plectina</taxon>
        <taxon>Plectoidea</taxon>
        <taxon>Plectidae</taxon>
        <taxon>Plectus</taxon>
    </lineage>
</organism>
<evidence type="ECO:0000259" key="7">
    <source>
        <dbReference type="PROSITE" id="PS50006"/>
    </source>
</evidence>
<name>A0A914XCS3_9BILA</name>
<evidence type="ECO:0000256" key="5">
    <source>
        <dbReference type="ARBA" id="ARBA00044757"/>
    </source>
</evidence>
<accession>A0A914XCS3</accession>
<evidence type="ECO:0000256" key="4">
    <source>
        <dbReference type="ARBA" id="ARBA00023242"/>
    </source>
</evidence>
<dbReference type="Gene3D" id="2.60.200.20">
    <property type="match status" value="1"/>
</dbReference>
<dbReference type="InterPro" id="IPR000253">
    <property type="entry name" value="FHA_dom"/>
</dbReference>